<feature type="region of interest" description="Disordered" evidence="1">
    <location>
        <begin position="124"/>
        <end position="180"/>
    </location>
</feature>
<dbReference type="Proteomes" id="UP000077755">
    <property type="component" value="Chromosome 1"/>
</dbReference>
<organism evidence="2 3">
    <name type="scientific">Daucus carota subsp. sativus</name>
    <name type="common">Carrot</name>
    <dbReference type="NCBI Taxonomy" id="79200"/>
    <lineage>
        <taxon>Eukaryota</taxon>
        <taxon>Viridiplantae</taxon>
        <taxon>Streptophyta</taxon>
        <taxon>Embryophyta</taxon>
        <taxon>Tracheophyta</taxon>
        <taxon>Spermatophyta</taxon>
        <taxon>Magnoliopsida</taxon>
        <taxon>eudicotyledons</taxon>
        <taxon>Gunneridae</taxon>
        <taxon>Pentapetalae</taxon>
        <taxon>asterids</taxon>
        <taxon>campanulids</taxon>
        <taxon>Apiales</taxon>
        <taxon>Apiaceae</taxon>
        <taxon>Apioideae</taxon>
        <taxon>Scandiceae</taxon>
        <taxon>Daucinae</taxon>
        <taxon>Daucus</taxon>
        <taxon>Daucus sect. Daucus</taxon>
    </lineage>
</organism>
<reference evidence="2" key="1">
    <citation type="journal article" date="2016" name="Nat. Genet.">
        <title>A high-quality carrot genome assembly provides new insights into carotenoid accumulation and asterid genome evolution.</title>
        <authorList>
            <person name="Iorizzo M."/>
            <person name="Ellison S."/>
            <person name="Senalik D."/>
            <person name="Zeng P."/>
            <person name="Satapoomin P."/>
            <person name="Huang J."/>
            <person name="Bowman M."/>
            <person name="Iovene M."/>
            <person name="Sanseverino W."/>
            <person name="Cavagnaro P."/>
            <person name="Yildiz M."/>
            <person name="Macko-Podgorni A."/>
            <person name="Moranska E."/>
            <person name="Grzebelus E."/>
            <person name="Grzebelus D."/>
            <person name="Ashrafi H."/>
            <person name="Zheng Z."/>
            <person name="Cheng S."/>
            <person name="Spooner D."/>
            <person name="Van Deynze A."/>
            <person name="Simon P."/>
        </authorList>
    </citation>
    <scope>NUCLEOTIDE SEQUENCE</scope>
    <source>
        <tissue evidence="2">Leaf</tissue>
    </source>
</reference>
<gene>
    <name evidence="2" type="ORF">DCAR_0102702</name>
</gene>
<name>A0AAF0W5T7_DAUCS</name>
<proteinExistence type="predicted"/>
<sequence>MHGEGCTASYLPWFHRVTRRIIINPLHWPQQEGAFQGTQLSPQELEEQLSAMQRAIDPYAPDLGLANHILQDMVTRVQRRPTEQAPARPRARAPAGRRGRPPVTPVVPEEGTYYTHVGSSHLAGTSHSAGHDGAGTFEAGGWSPFIQPSTSEGVPWPQRSRLGDDEAQDDEGPSQDHLSESYVYRPDMSFLEDHTPPPFTQDPIPRWPLMLKMMMKIMIPTIMST</sequence>
<reference evidence="2" key="2">
    <citation type="submission" date="2022-03" db="EMBL/GenBank/DDBJ databases">
        <title>Draft title - Genomic analysis of global carrot germplasm unveils the trajectory of domestication and the origin of high carotenoid orange carrot.</title>
        <authorList>
            <person name="Iorizzo M."/>
            <person name="Ellison S."/>
            <person name="Senalik D."/>
            <person name="Macko-Podgorni A."/>
            <person name="Grzebelus D."/>
            <person name="Bostan H."/>
            <person name="Rolling W."/>
            <person name="Curaba J."/>
            <person name="Simon P."/>
        </authorList>
    </citation>
    <scope>NUCLEOTIDE SEQUENCE</scope>
    <source>
        <tissue evidence="2">Leaf</tissue>
    </source>
</reference>
<keyword evidence="3" id="KW-1185">Reference proteome</keyword>
<evidence type="ECO:0000313" key="2">
    <source>
        <dbReference type="EMBL" id="WOG83526.1"/>
    </source>
</evidence>
<dbReference type="EMBL" id="CP093343">
    <property type="protein sequence ID" value="WOG83526.1"/>
    <property type="molecule type" value="Genomic_DNA"/>
</dbReference>
<protein>
    <submittedName>
        <fullName evidence="2">Uncharacterized protein</fullName>
    </submittedName>
</protein>
<evidence type="ECO:0000313" key="3">
    <source>
        <dbReference type="Proteomes" id="UP000077755"/>
    </source>
</evidence>
<accession>A0AAF0W5T7</accession>
<evidence type="ECO:0000256" key="1">
    <source>
        <dbReference type="SAM" id="MobiDB-lite"/>
    </source>
</evidence>
<dbReference type="AlphaFoldDB" id="A0AAF0W5T7"/>
<feature type="compositionally biased region" description="Basic residues" evidence="1">
    <location>
        <begin position="89"/>
        <end position="100"/>
    </location>
</feature>
<feature type="region of interest" description="Disordered" evidence="1">
    <location>
        <begin position="78"/>
        <end position="110"/>
    </location>
</feature>